<gene>
    <name evidence="3" type="ORF">DdX_09677</name>
</gene>
<proteinExistence type="predicted"/>
<keyword evidence="4" id="KW-1185">Reference proteome</keyword>
<dbReference type="EMBL" id="JAKKPZ010000019">
    <property type="protein sequence ID" value="KAI1712135.1"/>
    <property type="molecule type" value="Genomic_DNA"/>
</dbReference>
<dbReference type="FunFam" id="3.30.830.10:FF:000031">
    <property type="entry name" value="Putative zinc metalloprotease"/>
    <property type="match status" value="1"/>
</dbReference>
<reference evidence="3" key="1">
    <citation type="submission" date="2022-01" db="EMBL/GenBank/DDBJ databases">
        <title>Genome Sequence Resource for Two Populations of Ditylenchus destructor, the Migratory Endoparasitic Phytonematode.</title>
        <authorList>
            <person name="Zhang H."/>
            <person name="Lin R."/>
            <person name="Xie B."/>
        </authorList>
    </citation>
    <scope>NUCLEOTIDE SEQUENCE</scope>
    <source>
        <strain evidence="3">BazhouSP</strain>
    </source>
</reference>
<protein>
    <submittedName>
        <fullName evidence="3">Peptidase m16 inactive domain-containing protein</fullName>
    </submittedName>
</protein>
<organism evidence="3 4">
    <name type="scientific">Ditylenchus destructor</name>
    <dbReference type="NCBI Taxonomy" id="166010"/>
    <lineage>
        <taxon>Eukaryota</taxon>
        <taxon>Metazoa</taxon>
        <taxon>Ecdysozoa</taxon>
        <taxon>Nematoda</taxon>
        <taxon>Chromadorea</taxon>
        <taxon>Rhabditida</taxon>
        <taxon>Tylenchina</taxon>
        <taxon>Tylenchomorpha</taxon>
        <taxon>Sphaerularioidea</taxon>
        <taxon>Anguinidae</taxon>
        <taxon>Anguininae</taxon>
        <taxon>Ditylenchus</taxon>
    </lineage>
</organism>
<evidence type="ECO:0000313" key="4">
    <source>
        <dbReference type="Proteomes" id="UP001201812"/>
    </source>
</evidence>
<dbReference type="FunFam" id="3.30.830.10:FF:000015">
    <property type="entry name" value="Putative zinc metalloprotease"/>
    <property type="match status" value="1"/>
</dbReference>
<dbReference type="InterPro" id="IPR007863">
    <property type="entry name" value="Peptidase_M16_C"/>
</dbReference>
<comment type="caution">
    <text evidence="3">The sequence shown here is derived from an EMBL/GenBank/DDBJ whole genome shotgun (WGS) entry which is preliminary data.</text>
</comment>
<dbReference type="Gene3D" id="3.30.830.10">
    <property type="entry name" value="Metalloenzyme, LuxS/M16 peptidase-like"/>
    <property type="match status" value="4"/>
</dbReference>
<name>A0AAD4N260_9BILA</name>
<feature type="domain" description="Peptidase M16 N-terminal" evidence="1">
    <location>
        <begin position="126"/>
        <end position="215"/>
    </location>
</feature>
<dbReference type="SUPFAM" id="SSF63411">
    <property type="entry name" value="LuxS/MPP-like metallohydrolase"/>
    <property type="match status" value="4"/>
</dbReference>
<evidence type="ECO:0000313" key="3">
    <source>
        <dbReference type="EMBL" id="KAI1712135.1"/>
    </source>
</evidence>
<accession>A0AAD4N260</accession>
<dbReference type="InterPro" id="IPR011249">
    <property type="entry name" value="Metalloenz_LuxS/M16"/>
</dbReference>
<evidence type="ECO:0000259" key="1">
    <source>
        <dbReference type="Pfam" id="PF00675"/>
    </source>
</evidence>
<dbReference type="PANTHER" id="PTHR43016">
    <property type="entry name" value="PRESEQUENCE PROTEASE"/>
    <property type="match status" value="1"/>
</dbReference>
<sequence>MKSDEVIRYYFIDNRYFNNHVYRPCAPWETFCTTSITTTLTSFTSINRACSDHCSLLCESVGYGQNQRFCRLMLRMVRELWKVSSLVKVEGKIPLVLYRSRRSNLKVAVGDVPGPMVKGMISFVTETHSDEGLPHTLEHLVFMGSRHYPYKGVLDVIANRCLASGTNAYTDQDHTAYSLSTVGSDGFLKVLPVYLDHLLAPNLTDSQYLTEVHHINGDGEDAGVVYSEMQDHESEMERMVSFKRKKLMYPPNSSYGVDTGGFVSSPNSIGHQILCGMIDHDRLLESIEPIEERELENIPADFERPFQMPVPTISQEKVEKIVCPADDETKGIVELSWLGPDASDLYTSSALSVLFAYLTETAVAPLKRDFVQTDDPYCSSVGAYMLEQKNSEVVVSFSGVPTEKLEAVKDRFFDKTVADHMDAAIFDMERIGFLIDQSVKKCLSKLENNPGSMIFSALIGHQLYGEDEENSEQLRIRVNDVETYKKLKQEPPQFWQNLFSKTFKSGKLVCVMGEPSAEAVEEFSNKEDQRIKEQRKRLGKDGLIKCAETLERAIQENTANKPGDEVLRELIVKEFQKFNMFPVSTSTNATASQPGDSFIDNLPITTVLHTIPSDFVDMVLIVDSESVPVELRHYMLLWFELMFQSPAIVDGQVLGFEDISKLTTKDLVNNSITVGVSSYYDRFVSLRLRVDAENYKNLAKWAEIYLKNIVFDPKRIAICAKKLYNAAADVKRDGHSVAAFLSSKQIYDTHSNASFYSHLSLEKFHKEIATKVEKDPAAVIAKLEEVRKSFLNSSINLHLACDPAKIPEEQKQNVQMWNWLSKPSNLESGNGEEVAKNIFDGSPTPWSASALQRGKRAVAVGGTESAFLIQRTQFGHRWSEWQDGNSSLNSPIMETLLLAQYLSQCEGPLWNSVRGKGLAYDASIYVQPDTGTLTLSLYRCSQIAQAYEQTKKIVQEIISQGNLEESQFEAAKRSLVCELIGAQGSIKSVAQTALLNTLRNVDSSMILKLCSQIWYAEMSNVVDVGSKPILQLFDDTKVIRSIVVNPSKVKDMLKAFPETEVSLIVYPVMSNQFL</sequence>
<dbReference type="Pfam" id="PF05193">
    <property type="entry name" value="Peptidase_M16_C"/>
    <property type="match status" value="1"/>
</dbReference>
<dbReference type="InterPro" id="IPR011765">
    <property type="entry name" value="Pept_M16_N"/>
</dbReference>
<feature type="domain" description="Peptidase M16 C-terminal" evidence="2">
    <location>
        <begin position="274"/>
        <end position="415"/>
    </location>
</feature>
<dbReference type="GO" id="GO:0046872">
    <property type="term" value="F:metal ion binding"/>
    <property type="evidence" value="ECO:0007669"/>
    <property type="project" value="InterPro"/>
</dbReference>
<evidence type="ECO:0000259" key="2">
    <source>
        <dbReference type="Pfam" id="PF05193"/>
    </source>
</evidence>
<dbReference type="Proteomes" id="UP001201812">
    <property type="component" value="Unassembled WGS sequence"/>
</dbReference>
<dbReference type="AlphaFoldDB" id="A0AAD4N260"/>
<dbReference type="Pfam" id="PF00675">
    <property type="entry name" value="Peptidase_M16"/>
    <property type="match status" value="1"/>
</dbReference>
<dbReference type="PANTHER" id="PTHR43016:SF16">
    <property type="entry name" value="METALLOPROTEASE, PUTATIVE (AFU_ORTHOLOGUE AFUA_4G07610)-RELATED"/>
    <property type="match status" value="1"/>
</dbReference>